<evidence type="ECO:0000313" key="6">
    <source>
        <dbReference type="Proteomes" id="UP000624709"/>
    </source>
</evidence>
<name>A0ABQ4BFP5_9ACTN</name>
<dbReference type="Gene3D" id="1.20.120.530">
    <property type="entry name" value="GntR ligand-binding domain-like"/>
    <property type="match status" value="1"/>
</dbReference>
<sequence>MSFVVKLGDGEGVATRTEVCYDLLKGRILDGTYGPGHRLVIDQLGRETNISTIPWRESMRRLEAEGWIEIIPNVGARVATFDAGEWTRTMRLLARLEGLATALAAEELTAQDLADARRINGEMSEALADFDPLRFSQLNRQFHTMIFHRAPDKHLVALLDNEWARLDFIRRSAFTHAPGRAVQSVAEHAALLDLLEARADADTIETAARRHKLNTLDAVTRHAVALGNALA</sequence>
<dbReference type="PROSITE" id="PS50949">
    <property type="entry name" value="HTH_GNTR"/>
    <property type="match status" value="1"/>
</dbReference>
<dbReference type="Proteomes" id="UP000624709">
    <property type="component" value="Unassembled WGS sequence"/>
</dbReference>
<dbReference type="EMBL" id="BOMS01000088">
    <property type="protein sequence ID" value="GIE69489.1"/>
    <property type="molecule type" value="Genomic_DNA"/>
</dbReference>
<keyword evidence="2" id="KW-0238">DNA-binding</keyword>
<keyword evidence="3" id="KW-0804">Transcription</keyword>
<evidence type="ECO:0000256" key="3">
    <source>
        <dbReference type="ARBA" id="ARBA00023163"/>
    </source>
</evidence>
<dbReference type="InterPro" id="IPR000524">
    <property type="entry name" value="Tscrpt_reg_HTH_GntR"/>
</dbReference>
<organism evidence="5 6">
    <name type="scientific">Actinoplanes palleronii</name>
    <dbReference type="NCBI Taxonomy" id="113570"/>
    <lineage>
        <taxon>Bacteria</taxon>
        <taxon>Bacillati</taxon>
        <taxon>Actinomycetota</taxon>
        <taxon>Actinomycetes</taxon>
        <taxon>Micromonosporales</taxon>
        <taxon>Micromonosporaceae</taxon>
        <taxon>Actinoplanes</taxon>
    </lineage>
</organism>
<keyword evidence="6" id="KW-1185">Reference proteome</keyword>
<dbReference type="InterPro" id="IPR008920">
    <property type="entry name" value="TF_FadR/GntR_C"/>
</dbReference>
<comment type="caution">
    <text evidence="5">The sequence shown here is derived from an EMBL/GenBank/DDBJ whole genome shotgun (WGS) entry which is preliminary data.</text>
</comment>
<dbReference type="SUPFAM" id="SSF48008">
    <property type="entry name" value="GntR ligand-binding domain-like"/>
    <property type="match status" value="1"/>
</dbReference>
<evidence type="ECO:0000256" key="2">
    <source>
        <dbReference type="ARBA" id="ARBA00023125"/>
    </source>
</evidence>
<protein>
    <submittedName>
        <fullName evidence="5">GntR family transcriptional regulator</fullName>
    </submittedName>
</protein>
<keyword evidence="1" id="KW-0805">Transcription regulation</keyword>
<reference evidence="5 6" key="1">
    <citation type="submission" date="2021-01" db="EMBL/GenBank/DDBJ databases">
        <title>Whole genome shotgun sequence of Actinoplanes palleronii NBRC 14916.</title>
        <authorList>
            <person name="Komaki H."/>
            <person name="Tamura T."/>
        </authorList>
    </citation>
    <scope>NUCLEOTIDE SEQUENCE [LARGE SCALE GENOMIC DNA]</scope>
    <source>
        <strain evidence="5 6">NBRC 14916</strain>
    </source>
</reference>
<dbReference type="InterPro" id="IPR011711">
    <property type="entry name" value="GntR_C"/>
</dbReference>
<dbReference type="SUPFAM" id="SSF46785">
    <property type="entry name" value="Winged helix' DNA-binding domain"/>
    <property type="match status" value="1"/>
</dbReference>
<dbReference type="PANTHER" id="PTHR43537">
    <property type="entry name" value="TRANSCRIPTIONAL REGULATOR, GNTR FAMILY"/>
    <property type="match status" value="1"/>
</dbReference>
<dbReference type="CDD" id="cd07377">
    <property type="entry name" value="WHTH_GntR"/>
    <property type="match status" value="1"/>
</dbReference>
<proteinExistence type="predicted"/>
<evidence type="ECO:0000259" key="4">
    <source>
        <dbReference type="PROSITE" id="PS50949"/>
    </source>
</evidence>
<dbReference type="PANTHER" id="PTHR43537:SF24">
    <property type="entry name" value="GLUCONATE OPERON TRANSCRIPTIONAL REPRESSOR"/>
    <property type="match status" value="1"/>
</dbReference>
<evidence type="ECO:0000256" key="1">
    <source>
        <dbReference type="ARBA" id="ARBA00023015"/>
    </source>
</evidence>
<accession>A0ABQ4BFP5</accession>
<gene>
    <name evidence="5" type="ORF">Apa02nite_055970</name>
</gene>
<dbReference type="InterPro" id="IPR036388">
    <property type="entry name" value="WH-like_DNA-bd_sf"/>
</dbReference>
<dbReference type="Pfam" id="PF07729">
    <property type="entry name" value="FCD"/>
    <property type="match status" value="1"/>
</dbReference>
<dbReference type="InterPro" id="IPR036390">
    <property type="entry name" value="WH_DNA-bd_sf"/>
</dbReference>
<evidence type="ECO:0000313" key="5">
    <source>
        <dbReference type="EMBL" id="GIE69489.1"/>
    </source>
</evidence>
<dbReference type="Pfam" id="PF00392">
    <property type="entry name" value="GntR"/>
    <property type="match status" value="1"/>
</dbReference>
<dbReference type="Gene3D" id="1.10.10.10">
    <property type="entry name" value="Winged helix-like DNA-binding domain superfamily/Winged helix DNA-binding domain"/>
    <property type="match status" value="1"/>
</dbReference>
<dbReference type="SMART" id="SM00345">
    <property type="entry name" value="HTH_GNTR"/>
    <property type="match status" value="1"/>
</dbReference>
<feature type="domain" description="HTH gntR-type" evidence="4">
    <location>
        <begin position="14"/>
        <end position="81"/>
    </location>
</feature>